<evidence type="ECO:0000256" key="1">
    <source>
        <dbReference type="ARBA" id="ARBA00022527"/>
    </source>
</evidence>
<gene>
    <name evidence="3" type="ORF">POF50_032630</name>
</gene>
<dbReference type="Pfam" id="PF13581">
    <property type="entry name" value="HATPase_c_2"/>
    <property type="match status" value="1"/>
</dbReference>
<keyword evidence="1" id="KW-0808">Transferase</keyword>
<keyword evidence="1" id="KW-0418">Kinase</keyword>
<name>A0AA90KC29_9ACTN</name>
<dbReference type="GO" id="GO:0005524">
    <property type="term" value="F:ATP binding"/>
    <property type="evidence" value="ECO:0007669"/>
    <property type="project" value="UniProtKB-KW"/>
</dbReference>
<keyword evidence="3" id="KW-0547">Nucleotide-binding</keyword>
<organism evidence="3">
    <name type="scientific">Streptantibioticus silvisoli</name>
    <dbReference type="NCBI Taxonomy" id="2705255"/>
    <lineage>
        <taxon>Bacteria</taxon>
        <taxon>Bacillati</taxon>
        <taxon>Actinomycetota</taxon>
        <taxon>Actinomycetes</taxon>
        <taxon>Kitasatosporales</taxon>
        <taxon>Streptomycetaceae</taxon>
        <taxon>Streptantibioticus</taxon>
    </lineage>
</organism>
<dbReference type="EMBL" id="JABXJJ020000059">
    <property type="protein sequence ID" value="MDI5974037.1"/>
    <property type="molecule type" value="Genomic_DNA"/>
</dbReference>
<proteinExistence type="predicted"/>
<sequence>MTESIRPEREVLLYAWADGALRPAAEARALLCRRLVEWGCAGDGISDLVLAVSELVANATEHATGPYEVWLRREISMVVCEVHDQDPHVPVLPVHPAGSLFAPDSRHRGGGLEGLLAVASERGRGLQIVDHLSEGCWGFRLSGDGKKVAWVKVRLENSQSTSYER</sequence>
<dbReference type="InterPro" id="IPR050267">
    <property type="entry name" value="Anti-sigma-factor_SerPK"/>
</dbReference>
<reference evidence="3" key="1">
    <citation type="submission" date="2023-05" db="EMBL/GenBank/DDBJ databases">
        <title>Streptantibioticus silvisoli sp. nov., acidotolerant actinomycetes 1 from pine litter.</title>
        <authorList>
            <person name="Swiecimska M."/>
            <person name="Golinska P."/>
            <person name="Sangal V."/>
            <person name="Wachnowicz B."/>
            <person name="Goodfellow M."/>
        </authorList>
    </citation>
    <scope>NUCLEOTIDE SEQUENCE</scope>
    <source>
        <strain evidence="3">SL13</strain>
    </source>
</reference>
<dbReference type="CDD" id="cd16936">
    <property type="entry name" value="HATPase_RsbW-like"/>
    <property type="match status" value="1"/>
</dbReference>
<accession>A0AA90KC29</accession>
<dbReference type="Gene3D" id="3.30.565.10">
    <property type="entry name" value="Histidine kinase-like ATPase, C-terminal domain"/>
    <property type="match status" value="1"/>
</dbReference>
<dbReference type="GO" id="GO:0004674">
    <property type="term" value="F:protein serine/threonine kinase activity"/>
    <property type="evidence" value="ECO:0007669"/>
    <property type="project" value="UniProtKB-KW"/>
</dbReference>
<dbReference type="InterPro" id="IPR003594">
    <property type="entry name" value="HATPase_dom"/>
</dbReference>
<dbReference type="InterPro" id="IPR036890">
    <property type="entry name" value="HATPase_C_sf"/>
</dbReference>
<dbReference type="PANTHER" id="PTHR35526:SF3">
    <property type="entry name" value="ANTI-SIGMA-F FACTOR RSBW"/>
    <property type="match status" value="1"/>
</dbReference>
<dbReference type="RefSeq" id="WP_271312447.1">
    <property type="nucleotide sequence ID" value="NZ_JABXJJ020000059.1"/>
</dbReference>
<feature type="domain" description="Histidine kinase/HSP90-like ATPase" evidence="2">
    <location>
        <begin position="25"/>
        <end position="148"/>
    </location>
</feature>
<keyword evidence="3" id="KW-0067">ATP-binding</keyword>
<protein>
    <submittedName>
        <fullName evidence="3">ATP-binding protein</fullName>
    </submittedName>
</protein>
<keyword evidence="1" id="KW-0723">Serine/threonine-protein kinase</keyword>
<dbReference type="SUPFAM" id="SSF55874">
    <property type="entry name" value="ATPase domain of HSP90 chaperone/DNA topoisomerase II/histidine kinase"/>
    <property type="match status" value="1"/>
</dbReference>
<dbReference type="AlphaFoldDB" id="A0AA90KC29"/>
<dbReference type="PANTHER" id="PTHR35526">
    <property type="entry name" value="ANTI-SIGMA-F FACTOR RSBW-RELATED"/>
    <property type="match status" value="1"/>
</dbReference>
<comment type="caution">
    <text evidence="3">The sequence shown here is derived from an EMBL/GenBank/DDBJ whole genome shotgun (WGS) entry which is preliminary data.</text>
</comment>
<evidence type="ECO:0000259" key="2">
    <source>
        <dbReference type="Pfam" id="PF13581"/>
    </source>
</evidence>
<evidence type="ECO:0000313" key="3">
    <source>
        <dbReference type="EMBL" id="MDI5974037.1"/>
    </source>
</evidence>